<comment type="similarity">
    <text evidence="1">Belongs to the folylpolyglutamate synthase family.</text>
</comment>
<dbReference type="Gene3D" id="3.40.1190.10">
    <property type="entry name" value="Mur-like, catalytic domain"/>
    <property type="match status" value="1"/>
</dbReference>
<dbReference type="InterPro" id="IPR036565">
    <property type="entry name" value="Mur-like_cat_sf"/>
</dbReference>
<protein>
    <submittedName>
        <fullName evidence="6">Uncharacterized protein</fullName>
    </submittedName>
</protein>
<dbReference type="PANTHER" id="PTHR11136">
    <property type="entry name" value="FOLYLPOLYGLUTAMATE SYNTHASE-RELATED"/>
    <property type="match status" value="1"/>
</dbReference>
<reference evidence="7" key="1">
    <citation type="submission" date="2021-05" db="EMBL/GenBank/DDBJ databases">
        <title>Direct Submission.</title>
        <authorList>
            <person name="Li K."/>
            <person name="Gao J."/>
        </authorList>
    </citation>
    <scope>NUCLEOTIDE SEQUENCE [LARGE SCALE GENOMIC DNA]</scope>
    <source>
        <strain evidence="7">HDS12</strain>
    </source>
</reference>
<dbReference type="SUPFAM" id="SSF53623">
    <property type="entry name" value="MurD-like peptide ligases, catalytic domain"/>
    <property type="match status" value="1"/>
</dbReference>
<feature type="compositionally biased region" description="Gly residues" evidence="5">
    <location>
        <begin position="295"/>
        <end position="308"/>
    </location>
</feature>
<evidence type="ECO:0000256" key="4">
    <source>
        <dbReference type="ARBA" id="ARBA00022840"/>
    </source>
</evidence>
<keyword evidence="4" id="KW-0067">ATP-binding</keyword>
<evidence type="ECO:0000313" key="7">
    <source>
        <dbReference type="Proteomes" id="UP000678016"/>
    </source>
</evidence>
<feature type="region of interest" description="Disordered" evidence="5">
    <location>
        <begin position="288"/>
        <end position="315"/>
    </location>
</feature>
<gene>
    <name evidence="6" type="ORF">KGD83_08120</name>
</gene>
<name>A0ABX8CBS1_9ACTN</name>
<keyword evidence="7" id="KW-1185">Reference proteome</keyword>
<dbReference type="Proteomes" id="UP000678016">
    <property type="component" value="Chromosome"/>
</dbReference>
<sequence length="437" mass="45042">MPSLDPFFSEWAQRRPGQTRSLERAAALMRVLDLDAGRPPVLGVVGSKGKGSTATTAAAALSSAGLRTVLVTGPSFRSYRERVRVDGTSVADGELDALGERIAAASRELSPVEESGGYLAPSGLFLVAGLLRAREVDADVCVLEAGMGGHRDELRLVGPEVVALGKVFAEHVGVLGDTVAQIAREKARVAGERTRALVRLPQTAEAAAAADAALAEVTGGRVPAEVVDPDGPGVEPPPGLRPPGLSAASGVLGTAAASRMLDHLGRPPLDRERLHAVLGTVRLPGRLSRHAVPSGAGGASGRPGGTRGGEPAEGVTAPEAEVVVDSAIDRNGVAAALAHARGLWGGVDHVLLCLPDHKDVSGAVEVLGDLPVTAVRLPEAHLRFEHALPDRWGRMDAADLSPAALRALGERVLALGTVYFTGRVLEAVEAPTDRLFG</sequence>
<evidence type="ECO:0000256" key="5">
    <source>
        <dbReference type="SAM" id="MobiDB-lite"/>
    </source>
</evidence>
<evidence type="ECO:0000256" key="2">
    <source>
        <dbReference type="ARBA" id="ARBA00022598"/>
    </source>
</evidence>
<evidence type="ECO:0000256" key="1">
    <source>
        <dbReference type="ARBA" id="ARBA00008276"/>
    </source>
</evidence>
<accession>A0ABX8CBS1</accession>
<dbReference type="RefSeq" id="WP_212643235.1">
    <property type="nucleotide sequence ID" value="NZ_CP074132.1"/>
</dbReference>
<dbReference type="PANTHER" id="PTHR11136:SF0">
    <property type="entry name" value="DIHYDROFOLATE SYNTHETASE-RELATED"/>
    <property type="match status" value="1"/>
</dbReference>
<dbReference type="InterPro" id="IPR001645">
    <property type="entry name" value="Folylpolyglutamate_synth"/>
</dbReference>
<evidence type="ECO:0000256" key="3">
    <source>
        <dbReference type="ARBA" id="ARBA00022741"/>
    </source>
</evidence>
<organism evidence="6 7">
    <name type="scientific">Nocardiopsis akebiae</name>
    <dbReference type="NCBI Taxonomy" id="2831968"/>
    <lineage>
        <taxon>Bacteria</taxon>
        <taxon>Bacillati</taxon>
        <taxon>Actinomycetota</taxon>
        <taxon>Actinomycetes</taxon>
        <taxon>Streptosporangiales</taxon>
        <taxon>Nocardiopsidaceae</taxon>
        <taxon>Nocardiopsis</taxon>
    </lineage>
</organism>
<keyword evidence="3" id="KW-0547">Nucleotide-binding</keyword>
<proteinExistence type="inferred from homology"/>
<keyword evidence="2" id="KW-0436">Ligase</keyword>
<dbReference type="EMBL" id="CP074132">
    <property type="protein sequence ID" value="QUX30471.1"/>
    <property type="molecule type" value="Genomic_DNA"/>
</dbReference>
<evidence type="ECO:0000313" key="6">
    <source>
        <dbReference type="EMBL" id="QUX30471.1"/>
    </source>
</evidence>